<keyword evidence="10 12" id="KW-0472">Membrane</keyword>
<sequence>MTVGRIREWIRYAPSARSRIVGWMMLLVTTALAVPAVGITTVWQRQLDAQVDEQLRQEADELRRFAGAAREPGTGRPYSDGAALLTAYMSVNLPRRDATLFSIVDGRADRRSPADPPTRLDKDPALVARLAAVPGTAIGWVDSPVGRVRYGVIPVRVSGDPRDVRLVVLEFRDRQQHQEHRVARMLLGAGAAALVLAGLASWLVAGRVLAPIRLVRRTAERIGEDDLRRRLEVSGSDDVAALAHTFNRMLDRLENAFTAQRRFLDEVAHELRTPITVIRGHLELMDGGAAEQGATRALVVDELDRMGRIVRDLLLLAKAERPDFLTVGSTHLTDLVVDAVAKARALGQRNWMVAHVSEATVLLDGQRVTQALMQLASNAVGHTENGDLIEMGSLVRGDRVLLWVRDTGPGVGPHDRERIFDRFAQAVRSGARDATRAGIGLGLAIVLEIAQAHGGTARVEDVRTGGARFVMDLPLRTPYVEGDHEPDTHRGGRAKDRLVRRKRPALQRLRDHGRR</sequence>
<feature type="compositionally biased region" description="Basic residues" evidence="11">
    <location>
        <begin position="498"/>
        <end position="515"/>
    </location>
</feature>
<evidence type="ECO:0000256" key="4">
    <source>
        <dbReference type="ARBA" id="ARBA00022553"/>
    </source>
</evidence>
<dbReference type="PANTHER" id="PTHR45436:SF5">
    <property type="entry name" value="SENSOR HISTIDINE KINASE TRCS"/>
    <property type="match status" value="1"/>
</dbReference>
<comment type="catalytic activity">
    <reaction evidence="1">
        <text>ATP + protein L-histidine = ADP + protein N-phospho-L-histidine.</text>
        <dbReference type="EC" id="2.7.13.3"/>
    </reaction>
</comment>
<evidence type="ECO:0000259" key="14">
    <source>
        <dbReference type="PROSITE" id="PS50885"/>
    </source>
</evidence>
<dbReference type="Proteomes" id="UP000265354">
    <property type="component" value="Unassembled WGS sequence"/>
</dbReference>
<protein>
    <recommendedName>
        <fullName evidence="3">histidine kinase</fullName>
        <ecNumber evidence="3">2.7.13.3</ecNumber>
    </recommendedName>
</protein>
<feature type="domain" description="HAMP" evidence="14">
    <location>
        <begin position="206"/>
        <end position="258"/>
    </location>
</feature>
<keyword evidence="9" id="KW-0902">Two-component regulatory system</keyword>
<dbReference type="CDD" id="cd00082">
    <property type="entry name" value="HisKA"/>
    <property type="match status" value="1"/>
</dbReference>
<dbReference type="CDD" id="cd00075">
    <property type="entry name" value="HATPase"/>
    <property type="match status" value="1"/>
</dbReference>
<dbReference type="CDD" id="cd06225">
    <property type="entry name" value="HAMP"/>
    <property type="match status" value="1"/>
</dbReference>
<dbReference type="InterPro" id="IPR003661">
    <property type="entry name" value="HisK_dim/P_dom"/>
</dbReference>
<feature type="domain" description="Histidine kinase" evidence="13">
    <location>
        <begin position="266"/>
        <end position="477"/>
    </location>
</feature>
<evidence type="ECO:0000256" key="11">
    <source>
        <dbReference type="SAM" id="MobiDB-lite"/>
    </source>
</evidence>
<reference evidence="15 16" key="1">
    <citation type="submission" date="2018-07" db="EMBL/GenBank/DDBJ databases">
        <title>Whole Genome Shotgun Sequence of Streptomyces spongiicola strain 531S.</title>
        <authorList>
            <person name="Dohra H."/>
            <person name="Kodani S."/>
        </authorList>
    </citation>
    <scope>NUCLEOTIDE SEQUENCE [LARGE SCALE GENOMIC DNA]</scope>
    <source>
        <strain evidence="15 16">531S</strain>
    </source>
</reference>
<dbReference type="PRINTS" id="PR00344">
    <property type="entry name" value="BCTRLSENSOR"/>
</dbReference>
<dbReference type="GO" id="GO:0005886">
    <property type="term" value="C:plasma membrane"/>
    <property type="evidence" value="ECO:0007669"/>
    <property type="project" value="UniProtKB-SubCell"/>
</dbReference>
<feature type="compositionally biased region" description="Basic and acidic residues" evidence="11">
    <location>
        <begin position="481"/>
        <end position="497"/>
    </location>
</feature>
<dbReference type="PANTHER" id="PTHR45436">
    <property type="entry name" value="SENSOR HISTIDINE KINASE YKOH"/>
    <property type="match status" value="1"/>
</dbReference>
<gene>
    <name evidence="15" type="ORF">SSP531S_17400</name>
</gene>
<dbReference type="GO" id="GO:0000155">
    <property type="term" value="F:phosphorelay sensor kinase activity"/>
    <property type="evidence" value="ECO:0007669"/>
    <property type="project" value="InterPro"/>
</dbReference>
<dbReference type="Pfam" id="PF00672">
    <property type="entry name" value="HAMP"/>
    <property type="match status" value="1"/>
</dbReference>
<evidence type="ECO:0000256" key="2">
    <source>
        <dbReference type="ARBA" id="ARBA00004236"/>
    </source>
</evidence>
<dbReference type="InterPro" id="IPR050428">
    <property type="entry name" value="TCS_sensor_his_kinase"/>
</dbReference>
<dbReference type="Gene3D" id="1.10.287.130">
    <property type="match status" value="1"/>
</dbReference>
<dbReference type="PROSITE" id="PS50885">
    <property type="entry name" value="HAMP"/>
    <property type="match status" value="1"/>
</dbReference>
<evidence type="ECO:0000256" key="1">
    <source>
        <dbReference type="ARBA" id="ARBA00000085"/>
    </source>
</evidence>
<evidence type="ECO:0000256" key="8">
    <source>
        <dbReference type="ARBA" id="ARBA00022989"/>
    </source>
</evidence>
<evidence type="ECO:0000256" key="9">
    <source>
        <dbReference type="ARBA" id="ARBA00023012"/>
    </source>
</evidence>
<evidence type="ECO:0000256" key="5">
    <source>
        <dbReference type="ARBA" id="ARBA00022679"/>
    </source>
</evidence>
<keyword evidence="7" id="KW-0418">Kinase</keyword>
<evidence type="ECO:0000259" key="13">
    <source>
        <dbReference type="PROSITE" id="PS50109"/>
    </source>
</evidence>
<dbReference type="SUPFAM" id="SSF55874">
    <property type="entry name" value="ATPase domain of HSP90 chaperone/DNA topoisomerase II/histidine kinase"/>
    <property type="match status" value="1"/>
</dbReference>
<evidence type="ECO:0000256" key="10">
    <source>
        <dbReference type="ARBA" id="ARBA00023136"/>
    </source>
</evidence>
<comment type="subcellular location">
    <subcellularLocation>
        <location evidence="2">Cell membrane</location>
    </subcellularLocation>
</comment>
<organism evidence="15 16">
    <name type="scientific">Streptomyces spongiicola</name>
    <dbReference type="NCBI Taxonomy" id="1690221"/>
    <lineage>
        <taxon>Bacteria</taxon>
        <taxon>Bacillati</taxon>
        <taxon>Actinomycetota</taxon>
        <taxon>Actinomycetes</taxon>
        <taxon>Kitasatosporales</taxon>
        <taxon>Streptomycetaceae</taxon>
        <taxon>Streptomyces</taxon>
    </lineage>
</organism>
<dbReference type="InterPro" id="IPR003594">
    <property type="entry name" value="HATPase_dom"/>
</dbReference>
<dbReference type="SMART" id="SM00387">
    <property type="entry name" value="HATPase_c"/>
    <property type="match status" value="1"/>
</dbReference>
<keyword evidence="4" id="KW-0597">Phosphoprotein</keyword>
<evidence type="ECO:0000256" key="7">
    <source>
        <dbReference type="ARBA" id="ARBA00022777"/>
    </source>
</evidence>
<dbReference type="InterPro" id="IPR003660">
    <property type="entry name" value="HAMP_dom"/>
</dbReference>
<dbReference type="EC" id="2.7.13.3" evidence="3"/>
<dbReference type="PROSITE" id="PS50109">
    <property type="entry name" value="HIS_KIN"/>
    <property type="match status" value="1"/>
</dbReference>
<keyword evidence="8 12" id="KW-1133">Transmembrane helix</keyword>
<accession>A0A388SZC2</accession>
<dbReference type="AlphaFoldDB" id="A0A388SZC2"/>
<evidence type="ECO:0000313" key="16">
    <source>
        <dbReference type="Proteomes" id="UP000265354"/>
    </source>
</evidence>
<proteinExistence type="predicted"/>
<comment type="caution">
    <text evidence="15">The sequence shown here is derived from an EMBL/GenBank/DDBJ whole genome shotgun (WGS) entry which is preliminary data.</text>
</comment>
<name>A0A388SZC2_9ACTN</name>
<dbReference type="SMART" id="SM00388">
    <property type="entry name" value="HisKA"/>
    <property type="match status" value="1"/>
</dbReference>
<keyword evidence="6 12" id="KW-0812">Transmembrane</keyword>
<dbReference type="InterPro" id="IPR004358">
    <property type="entry name" value="Sig_transdc_His_kin-like_C"/>
</dbReference>
<evidence type="ECO:0000313" key="15">
    <source>
        <dbReference type="EMBL" id="GBQ00325.1"/>
    </source>
</evidence>
<dbReference type="SUPFAM" id="SSF47384">
    <property type="entry name" value="Homodimeric domain of signal transducing histidine kinase"/>
    <property type="match status" value="1"/>
</dbReference>
<dbReference type="Pfam" id="PF02518">
    <property type="entry name" value="HATPase_c"/>
    <property type="match status" value="1"/>
</dbReference>
<evidence type="ECO:0000256" key="12">
    <source>
        <dbReference type="SAM" id="Phobius"/>
    </source>
</evidence>
<dbReference type="EMBL" id="BGZL01000004">
    <property type="protein sequence ID" value="GBQ00325.1"/>
    <property type="molecule type" value="Genomic_DNA"/>
</dbReference>
<feature type="transmembrane region" description="Helical" evidence="12">
    <location>
        <begin position="182"/>
        <end position="205"/>
    </location>
</feature>
<evidence type="ECO:0000256" key="6">
    <source>
        <dbReference type="ARBA" id="ARBA00022692"/>
    </source>
</evidence>
<dbReference type="InterPro" id="IPR005467">
    <property type="entry name" value="His_kinase_dom"/>
</dbReference>
<keyword evidence="5" id="KW-0808">Transferase</keyword>
<feature type="region of interest" description="Disordered" evidence="11">
    <location>
        <begin position="478"/>
        <end position="515"/>
    </location>
</feature>
<dbReference type="InterPro" id="IPR036890">
    <property type="entry name" value="HATPase_C_sf"/>
</dbReference>
<dbReference type="SMART" id="SM00304">
    <property type="entry name" value="HAMP"/>
    <property type="match status" value="1"/>
</dbReference>
<dbReference type="Gene3D" id="6.10.340.10">
    <property type="match status" value="1"/>
</dbReference>
<dbReference type="InterPro" id="IPR036097">
    <property type="entry name" value="HisK_dim/P_sf"/>
</dbReference>
<dbReference type="Gene3D" id="3.30.565.10">
    <property type="entry name" value="Histidine kinase-like ATPase, C-terminal domain"/>
    <property type="match status" value="1"/>
</dbReference>
<feature type="transmembrane region" description="Helical" evidence="12">
    <location>
        <begin position="20"/>
        <end position="43"/>
    </location>
</feature>
<dbReference type="Pfam" id="PF00512">
    <property type="entry name" value="HisKA"/>
    <property type="match status" value="1"/>
</dbReference>
<dbReference type="SUPFAM" id="SSF158472">
    <property type="entry name" value="HAMP domain-like"/>
    <property type="match status" value="1"/>
</dbReference>
<evidence type="ECO:0000256" key="3">
    <source>
        <dbReference type="ARBA" id="ARBA00012438"/>
    </source>
</evidence>